<proteinExistence type="predicted"/>
<evidence type="ECO:0000313" key="1">
    <source>
        <dbReference type="EMBL" id="KAH8003009.1"/>
    </source>
</evidence>
<evidence type="ECO:0000313" key="2">
    <source>
        <dbReference type="Proteomes" id="UP000827872"/>
    </source>
</evidence>
<gene>
    <name evidence="1" type="ORF">K3G42_008327</name>
</gene>
<organism evidence="1 2">
    <name type="scientific">Sphaerodactylus townsendi</name>
    <dbReference type="NCBI Taxonomy" id="933632"/>
    <lineage>
        <taxon>Eukaryota</taxon>
        <taxon>Metazoa</taxon>
        <taxon>Chordata</taxon>
        <taxon>Craniata</taxon>
        <taxon>Vertebrata</taxon>
        <taxon>Euteleostomi</taxon>
        <taxon>Lepidosauria</taxon>
        <taxon>Squamata</taxon>
        <taxon>Bifurcata</taxon>
        <taxon>Gekkota</taxon>
        <taxon>Sphaerodactylidae</taxon>
        <taxon>Sphaerodactylus</taxon>
    </lineage>
</organism>
<accession>A0ACB8FCT0</accession>
<keyword evidence="2" id="KW-1185">Reference proteome</keyword>
<name>A0ACB8FCT0_9SAUR</name>
<sequence length="187" mass="20616">MADSTQTQQPGMLPFSSSSGCKGGTTPTQSVQKPKKRAFYLVRMKPLKEPLANNNNNVSFVIHCHIGKEIKHICSNCSRAEEAPDAATETVLFIADFHNHHNGWRRGAFPLCCTTVAKDRTWPMSGVQAPCLTLLITGDSQRTLEMKPRDLHSRCSNLKSAASAPFIDIPRLKFLTAGVEENAYSNK</sequence>
<reference evidence="1" key="1">
    <citation type="submission" date="2021-08" db="EMBL/GenBank/DDBJ databases">
        <title>The first chromosome-level gecko genome reveals the dynamic sex chromosomes of Neotropical dwarf geckos (Sphaerodactylidae: Sphaerodactylus).</title>
        <authorList>
            <person name="Pinto B.J."/>
            <person name="Keating S.E."/>
            <person name="Gamble T."/>
        </authorList>
    </citation>
    <scope>NUCLEOTIDE SEQUENCE</scope>
    <source>
        <strain evidence="1">TG3544</strain>
    </source>
</reference>
<comment type="caution">
    <text evidence="1">The sequence shown here is derived from an EMBL/GenBank/DDBJ whole genome shotgun (WGS) entry which is preliminary data.</text>
</comment>
<dbReference type="Proteomes" id="UP000827872">
    <property type="component" value="Linkage Group LG09"/>
</dbReference>
<protein>
    <submittedName>
        <fullName evidence="1">Uncharacterized protein</fullName>
    </submittedName>
</protein>
<dbReference type="EMBL" id="CM037622">
    <property type="protein sequence ID" value="KAH8003009.1"/>
    <property type="molecule type" value="Genomic_DNA"/>
</dbReference>